<gene>
    <name evidence="12 16" type="primary">dapA</name>
    <name evidence="16" type="ORF">CLOSTHATH_03339</name>
</gene>
<protein>
    <recommendedName>
        <fullName evidence="4 12">4-hydroxy-tetrahydrodipicolinate synthase</fullName>
        <shortName evidence="12">HTPA synthase</shortName>
        <ecNumber evidence="4 12">4.3.3.7</ecNumber>
    </recommendedName>
</protein>
<evidence type="ECO:0000256" key="1">
    <source>
        <dbReference type="ARBA" id="ARBA00003294"/>
    </source>
</evidence>
<dbReference type="Pfam" id="PF00701">
    <property type="entry name" value="DHDPS"/>
    <property type="match status" value="1"/>
</dbReference>
<comment type="caution">
    <text evidence="16">The sequence shown here is derived from an EMBL/GenBank/DDBJ whole genome shotgun (WGS) entry which is preliminary data.</text>
</comment>
<comment type="subcellular location">
    <subcellularLocation>
        <location evidence="12">Cytoplasm</location>
    </subcellularLocation>
</comment>
<evidence type="ECO:0000256" key="10">
    <source>
        <dbReference type="ARBA" id="ARBA00023270"/>
    </source>
</evidence>
<feature type="site" description="Part of a proton relay during catalysis" evidence="12">
    <location>
        <position position="48"/>
    </location>
</feature>
<dbReference type="NCBIfam" id="TIGR00674">
    <property type="entry name" value="dapA"/>
    <property type="match status" value="1"/>
</dbReference>
<evidence type="ECO:0000256" key="3">
    <source>
        <dbReference type="ARBA" id="ARBA00007592"/>
    </source>
</evidence>
<comment type="pathway">
    <text evidence="2 12">Amino-acid biosynthesis; L-lysine biosynthesis via DAP pathway; (S)-tetrahydrodipicolinate from L-aspartate: step 3/4.</text>
</comment>
<evidence type="ECO:0000256" key="11">
    <source>
        <dbReference type="ARBA" id="ARBA00047836"/>
    </source>
</evidence>
<proteinExistence type="inferred from homology"/>
<feature type="active site" description="Schiff-base intermediate with substrate" evidence="12 14">
    <location>
        <position position="165"/>
    </location>
</feature>
<dbReference type="EMBL" id="ACIO01000274">
    <property type="protein sequence ID" value="EFC98452.1"/>
    <property type="molecule type" value="Genomic_DNA"/>
</dbReference>
<feature type="active site" description="Proton donor/acceptor" evidence="12 14">
    <location>
        <position position="137"/>
    </location>
</feature>
<evidence type="ECO:0000256" key="12">
    <source>
        <dbReference type="HAMAP-Rule" id="MF_00418"/>
    </source>
</evidence>
<dbReference type="InterPro" id="IPR005263">
    <property type="entry name" value="DapA"/>
</dbReference>
<dbReference type="AlphaFoldDB" id="D3AI99"/>
<dbReference type="PRINTS" id="PR00146">
    <property type="entry name" value="DHPICSNTHASE"/>
</dbReference>
<evidence type="ECO:0000256" key="13">
    <source>
        <dbReference type="PIRNR" id="PIRNR001365"/>
    </source>
</evidence>
<evidence type="ECO:0000256" key="9">
    <source>
        <dbReference type="ARBA" id="ARBA00023239"/>
    </source>
</evidence>
<reference evidence="16 17" key="1">
    <citation type="submission" date="2010-01" db="EMBL/GenBank/DDBJ databases">
        <authorList>
            <person name="Weinstock G."/>
            <person name="Sodergren E."/>
            <person name="Clifton S."/>
            <person name="Fulton L."/>
            <person name="Fulton B."/>
            <person name="Courtney L."/>
            <person name="Fronick C."/>
            <person name="Harrison M."/>
            <person name="Strong C."/>
            <person name="Farmer C."/>
            <person name="Delahaunty K."/>
            <person name="Markovic C."/>
            <person name="Hall O."/>
            <person name="Minx P."/>
            <person name="Tomlinson C."/>
            <person name="Mitreva M."/>
            <person name="Nelson J."/>
            <person name="Hou S."/>
            <person name="Wollam A."/>
            <person name="Pepin K.H."/>
            <person name="Johnson M."/>
            <person name="Bhonagiri V."/>
            <person name="Nash W.E."/>
            <person name="Warren W."/>
            <person name="Chinwalla A."/>
            <person name="Mardis E.R."/>
            <person name="Wilson R.K."/>
        </authorList>
    </citation>
    <scope>NUCLEOTIDE SEQUENCE [LARGE SCALE GENOMIC DNA]</scope>
    <source>
        <strain evidence="16 17">DSM 13479</strain>
    </source>
</reference>
<dbReference type="SUPFAM" id="SSF51569">
    <property type="entry name" value="Aldolase"/>
    <property type="match status" value="1"/>
</dbReference>
<dbReference type="GO" id="GO:0008840">
    <property type="term" value="F:4-hydroxy-tetrahydrodipicolinate synthase activity"/>
    <property type="evidence" value="ECO:0007669"/>
    <property type="project" value="UniProtKB-UniRule"/>
</dbReference>
<evidence type="ECO:0000256" key="6">
    <source>
        <dbReference type="ARBA" id="ARBA00022605"/>
    </source>
</evidence>
<comment type="function">
    <text evidence="1 12">Catalyzes the condensation of (S)-aspartate-beta-semialdehyde [(S)-ASA] and pyruvate to 4-hydroxy-tetrahydrodipicolinate (HTPA).</text>
</comment>
<keyword evidence="9 12" id="KW-0456">Lyase</keyword>
<dbReference type="GO" id="GO:0005737">
    <property type="term" value="C:cytoplasm"/>
    <property type="evidence" value="ECO:0007669"/>
    <property type="project" value="UniProtKB-SubCell"/>
</dbReference>
<dbReference type="RefSeq" id="WP_006773812.1">
    <property type="nucleotide sequence ID" value="NZ_GG667663.1"/>
</dbReference>
<evidence type="ECO:0000256" key="7">
    <source>
        <dbReference type="ARBA" id="ARBA00022915"/>
    </source>
</evidence>
<accession>D3AI99</accession>
<keyword evidence="6 12" id="KW-0028">Amino-acid biosynthesis</keyword>
<evidence type="ECO:0000256" key="4">
    <source>
        <dbReference type="ARBA" id="ARBA00012086"/>
    </source>
</evidence>
<comment type="caution">
    <text evidence="12">Lacks conserved residue(s) required for the propagation of feature annotation.</text>
</comment>
<dbReference type="InterPro" id="IPR013785">
    <property type="entry name" value="Aldolase_TIM"/>
</dbReference>
<dbReference type="EC" id="4.3.3.7" evidence="4 12"/>
<dbReference type="HOGENOM" id="CLU_049343_5_1_9"/>
<dbReference type="CDD" id="cd00408">
    <property type="entry name" value="DHDPS-like"/>
    <property type="match status" value="1"/>
</dbReference>
<dbReference type="GO" id="GO:0009089">
    <property type="term" value="P:lysine biosynthetic process via diaminopimelate"/>
    <property type="evidence" value="ECO:0007669"/>
    <property type="project" value="UniProtKB-UniRule"/>
</dbReference>
<evidence type="ECO:0000256" key="8">
    <source>
        <dbReference type="ARBA" id="ARBA00023154"/>
    </source>
</evidence>
<dbReference type="GeneID" id="93151225"/>
<keyword evidence="8 12" id="KW-0457">Lysine biosynthesis</keyword>
<evidence type="ECO:0000313" key="17">
    <source>
        <dbReference type="Proteomes" id="UP000004968"/>
    </source>
</evidence>
<keyword evidence="10 12" id="KW-0704">Schiff base</keyword>
<dbReference type="PANTHER" id="PTHR12128">
    <property type="entry name" value="DIHYDRODIPICOLINATE SYNTHASE"/>
    <property type="match status" value="1"/>
</dbReference>
<comment type="caution">
    <text evidence="12">Was originally thought to be a dihydrodipicolinate synthase (DHDPS), catalyzing the condensation of (S)-aspartate-beta-semialdehyde [(S)-ASA] and pyruvate to dihydrodipicolinate (DHDP). However, it was shown in E.coli that the product of the enzymatic reaction is not dihydrodipicolinate but in fact (4S)-4-hydroxy-2,3,4,5-tetrahydro-(2S)-dipicolinic acid (HTPA), and that the consecutive dehydration reaction leading to DHDP is not spontaneous but catalyzed by DapB.</text>
</comment>
<dbReference type="Gene3D" id="3.20.20.70">
    <property type="entry name" value="Aldolase class I"/>
    <property type="match status" value="1"/>
</dbReference>
<dbReference type="Proteomes" id="UP000004968">
    <property type="component" value="Unassembled WGS sequence"/>
</dbReference>
<evidence type="ECO:0000256" key="2">
    <source>
        <dbReference type="ARBA" id="ARBA00005120"/>
    </source>
</evidence>
<evidence type="ECO:0000256" key="14">
    <source>
        <dbReference type="PIRSR" id="PIRSR001365-1"/>
    </source>
</evidence>
<sequence length="300" mass="32061">MKQVKIEGIITPVITPMNADESINVAELRRQVNRQIESGVHGLFCFGTNGEGYILNGEEKKLVLETVIEECGGRVPVYAGTGCISTRETIEQSKMAEAAGADVLSIITPGFAAASQKELYDHYAAVAGAVNLPVVLYNIPARTGNALTPETVGKLGQISNIVGAKDSSGSFTNILGYIAASENCDQFSVLSGSDQLILWTLKAGGTGGIAGCANVYPRTMASIYNCYQAGDWEGAKRHQESIASFRACFRFGNPNTVVKTAVALLGYDVGRCRAPFNQLPEEGKEALKNVLQENEEKGMR</sequence>
<evidence type="ECO:0000256" key="5">
    <source>
        <dbReference type="ARBA" id="ARBA00022490"/>
    </source>
</evidence>
<dbReference type="UniPathway" id="UPA00034">
    <property type="reaction ID" value="UER00017"/>
</dbReference>
<comment type="catalytic activity">
    <reaction evidence="11 12">
        <text>L-aspartate 4-semialdehyde + pyruvate = (2S,4S)-4-hydroxy-2,3,4,5-tetrahydrodipicolinate + H2O + H(+)</text>
        <dbReference type="Rhea" id="RHEA:34171"/>
        <dbReference type="ChEBI" id="CHEBI:15361"/>
        <dbReference type="ChEBI" id="CHEBI:15377"/>
        <dbReference type="ChEBI" id="CHEBI:15378"/>
        <dbReference type="ChEBI" id="CHEBI:67139"/>
        <dbReference type="ChEBI" id="CHEBI:537519"/>
        <dbReference type="EC" id="4.3.3.7"/>
    </reaction>
</comment>
<evidence type="ECO:0000256" key="15">
    <source>
        <dbReference type="PIRSR" id="PIRSR001365-2"/>
    </source>
</evidence>
<dbReference type="SMART" id="SM01130">
    <property type="entry name" value="DHDPS"/>
    <property type="match status" value="1"/>
</dbReference>
<dbReference type="InterPro" id="IPR002220">
    <property type="entry name" value="DapA-like"/>
</dbReference>
<dbReference type="GO" id="GO:0019877">
    <property type="term" value="P:diaminopimelate biosynthetic process"/>
    <property type="evidence" value="ECO:0007669"/>
    <property type="project" value="UniProtKB-UniRule"/>
</dbReference>
<feature type="binding site" evidence="12 15">
    <location>
        <position position="209"/>
    </location>
    <ligand>
        <name>pyruvate</name>
        <dbReference type="ChEBI" id="CHEBI:15361"/>
    </ligand>
</feature>
<keyword evidence="7 12" id="KW-0220">Diaminopimelate biosynthesis</keyword>
<dbReference type="HAMAP" id="MF_00418">
    <property type="entry name" value="DapA"/>
    <property type="match status" value="1"/>
</dbReference>
<comment type="similarity">
    <text evidence="3 12 13">Belongs to the DapA family.</text>
</comment>
<organism evidence="16 17">
    <name type="scientific">Hungatella hathewayi DSM 13479</name>
    <dbReference type="NCBI Taxonomy" id="566550"/>
    <lineage>
        <taxon>Bacteria</taxon>
        <taxon>Bacillati</taxon>
        <taxon>Bacillota</taxon>
        <taxon>Clostridia</taxon>
        <taxon>Lachnospirales</taxon>
        <taxon>Lachnospiraceae</taxon>
        <taxon>Hungatella</taxon>
    </lineage>
</organism>
<comment type="subunit">
    <text evidence="12">Homotetramer; dimer of dimers.</text>
</comment>
<keyword evidence="5 12" id="KW-0963">Cytoplasm</keyword>
<evidence type="ECO:0000313" key="16">
    <source>
        <dbReference type="EMBL" id="EFC98452.1"/>
    </source>
</evidence>
<name>D3AI99_9FIRM</name>
<dbReference type="PIRSF" id="PIRSF001365">
    <property type="entry name" value="DHDPS"/>
    <property type="match status" value="1"/>
</dbReference>
<dbReference type="PANTHER" id="PTHR12128:SF66">
    <property type="entry name" value="4-HYDROXY-2-OXOGLUTARATE ALDOLASE, MITOCHONDRIAL"/>
    <property type="match status" value="1"/>
</dbReference>